<feature type="compositionally biased region" description="Polar residues" evidence="2">
    <location>
        <begin position="112"/>
        <end position="127"/>
    </location>
</feature>
<evidence type="ECO:0000256" key="1">
    <source>
        <dbReference type="SAM" id="Coils"/>
    </source>
</evidence>
<proteinExistence type="predicted"/>
<comment type="caution">
    <text evidence="3">The sequence shown here is derived from an EMBL/GenBank/DDBJ whole genome shotgun (WGS) entry which is preliminary data.</text>
</comment>
<accession>A0A812QLK7</accession>
<feature type="region of interest" description="Disordered" evidence="2">
    <location>
        <begin position="356"/>
        <end position="386"/>
    </location>
</feature>
<evidence type="ECO:0000313" key="4">
    <source>
        <dbReference type="Proteomes" id="UP000601435"/>
    </source>
</evidence>
<feature type="region of interest" description="Disordered" evidence="2">
    <location>
        <begin position="197"/>
        <end position="245"/>
    </location>
</feature>
<feature type="compositionally biased region" description="Basic and acidic residues" evidence="2">
    <location>
        <begin position="228"/>
        <end position="245"/>
    </location>
</feature>
<feature type="compositionally biased region" description="Low complexity" evidence="2">
    <location>
        <begin position="11"/>
        <end position="25"/>
    </location>
</feature>
<feature type="coiled-coil region" evidence="1">
    <location>
        <begin position="571"/>
        <end position="638"/>
    </location>
</feature>
<feature type="compositionally biased region" description="Basic and acidic residues" evidence="2">
    <location>
        <begin position="1"/>
        <end position="10"/>
    </location>
</feature>
<feature type="compositionally biased region" description="Basic and acidic residues" evidence="2">
    <location>
        <begin position="201"/>
        <end position="219"/>
    </location>
</feature>
<reference evidence="3" key="1">
    <citation type="submission" date="2021-02" db="EMBL/GenBank/DDBJ databases">
        <authorList>
            <person name="Dougan E. K."/>
            <person name="Rhodes N."/>
            <person name="Thang M."/>
            <person name="Chan C."/>
        </authorList>
    </citation>
    <scope>NUCLEOTIDE SEQUENCE</scope>
</reference>
<gene>
    <name evidence="3" type="primary">gba-3</name>
    <name evidence="3" type="ORF">SNEC2469_LOCUS10701</name>
</gene>
<feature type="coiled-coil region" evidence="1">
    <location>
        <begin position="245"/>
        <end position="304"/>
    </location>
</feature>
<feature type="compositionally biased region" description="Low complexity" evidence="2">
    <location>
        <begin position="128"/>
        <end position="140"/>
    </location>
</feature>
<evidence type="ECO:0000256" key="2">
    <source>
        <dbReference type="SAM" id="MobiDB-lite"/>
    </source>
</evidence>
<organism evidence="3 4">
    <name type="scientific">Symbiodinium necroappetens</name>
    <dbReference type="NCBI Taxonomy" id="1628268"/>
    <lineage>
        <taxon>Eukaryota</taxon>
        <taxon>Sar</taxon>
        <taxon>Alveolata</taxon>
        <taxon>Dinophyceae</taxon>
        <taxon>Suessiales</taxon>
        <taxon>Symbiodiniaceae</taxon>
        <taxon>Symbiodinium</taxon>
    </lineage>
</organism>
<evidence type="ECO:0000313" key="3">
    <source>
        <dbReference type="EMBL" id="CAE7393102.1"/>
    </source>
</evidence>
<dbReference type="EMBL" id="CAJNJA010017042">
    <property type="protein sequence ID" value="CAE7393102.1"/>
    <property type="molecule type" value="Genomic_DNA"/>
</dbReference>
<dbReference type="AlphaFoldDB" id="A0A812QLK7"/>
<feature type="compositionally biased region" description="Basic and acidic residues" evidence="2">
    <location>
        <begin position="62"/>
        <end position="80"/>
    </location>
</feature>
<feature type="region of interest" description="Disordered" evidence="2">
    <location>
        <begin position="824"/>
        <end position="852"/>
    </location>
</feature>
<feature type="compositionally biased region" description="Low complexity" evidence="2">
    <location>
        <begin position="828"/>
        <end position="843"/>
    </location>
</feature>
<keyword evidence="1" id="KW-0175">Coiled coil</keyword>
<feature type="region of interest" description="Disordered" evidence="2">
    <location>
        <begin position="1"/>
        <end position="147"/>
    </location>
</feature>
<sequence>MDRGDPDRSSSKASSVSGRSQSAKSWNSLPPDERELANELHSQHLRLESRGSNSNSSNTSQPRDKLQAAEAAERDIEARHSQSRSSQQPHSVTASPAVARSAADSGRERQSNARSGSGSSGYKQVRTSEALGSESSSGASKEAQQVAELQAKNQALEAALRSRDAQATQMIADCTDIDSRNQERMTAIESQLADAVKARKKAEDERDAVEVKAAGDKAKSASSLAAANEDRLKLEDRDRKTEARAAEAQVELDAARWDLRQSKQRELVETRHQEKAKELSDNRIEELEGLLSSANRQLALLRRDEPNLGSTASERSLQDQIDLLIEERAQDRKDMSEARLELLGLKKKQAMQAIDQAKSPSELRQAHQAAGGGGGRSRGRGRGRGAGKGMLEIIEEEEGSVGLPARAAESLASECDSSDCGDLDDLTNPDQSAQNDLLNKLLAELTVERKAKQDMRDDHAGQHAEHVEEVAQLQRQLAAAGVLQETTSAENIRLQSIGKEDKIKQLQQVDDLHVKVRELEEALFVEMKVQTDKEEQQEFTNAALQEKIQLQAERNAGTDEMHGQAKDDSPEESLYKRIRELEEERNLLLSKIEVQEVQHQVQLEDAYRDHASRLQEQRVKFEAQIAEIRSRYEQLLRQRPGHGHSEDLLLGLGSWSNVSSLSAEASKEVSSPASQSTGGTAGTSISEKIRCMIWAVLGLVPNAVALQCAFDDLVIQKATARAGAIFSGLDLMGMSFFSLLQDKTNAAVIRRMMLVNQSMADSSQSEIPSFVAATLGRFGLHGISGQVVDGVLSMAHLPADSPRASGPDGRHIILVISEQQQPKRAGGVSVASSDVCPSDSVSVGKRRPQFMTSELQRSKLRASFFEADGRTSAISGHSSPRNSLA</sequence>
<name>A0A812QLK7_9DINO</name>
<keyword evidence="4" id="KW-1185">Reference proteome</keyword>
<dbReference type="Proteomes" id="UP000601435">
    <property type="component" value="Unassembled WGS sequence"/>
</dbReference>
<protein>
    <submittedName>
        <fullName evidence="3">Gba-3 protein</fullName>
    </submittedName>
</protein>
<dbReference type="OrthoDB" id="447459at2759"/>
<feature type="compositionally biased region" description="Basic and acidic residues" evidence="2">
    <location>
        <begin position="31"/>
        <end position="49"/>
    </location>
</feature>